<evidence type="ECO:0000256" key="3">
    <source>
        <dbReference type="ARBA" id="ARBA00023163"/>
    </source>
</evidence>
<keyword evidence="2 4" id="KW-0238">DNA-binding</keyword>
<evidence type="ECO:0000256" key="4">
    <source>
        <dbReference type="PROSITE-ProRule" id="PRU00335"/>
    </source>
</evidence>
<dbReference type="PANTHER" id="PTHR30055:SF234">
    <property type="entry name" value="HTH-TYPE TRANSCRIPTIONAL REGULATOR BETI"/>
    <property type="match status" value="1"/>
</dbReference>
<accession>A0ABS1D7K1</accession>
<dbReference type="Pfam" id="PF17918">
    <property type="entry name" value="TetR_C_15"/>
    <property type="match status" value="1"/>
</dbReference>
<evidence type="ECO:0000313" key="7">
    <source>
        <dbReference type="EMBL" id="MBK1662421.1"/>
    </source>
</evidence>
<dbReference type="Gene3D" id="1.10.357.10">
    <property type="entry name" value="Tetracycline Repressor, domain 2"/>
    <property type="match status" value="1"/>
</dbReference>
<dbReference type="InterPro" id="IPR050109">
    <property type="entry name" value="HTH-type_TetR-like_transc_reg"/>
</dbReference>
<dbReference type="PROSITE" id="PS50977">
    <property type="entry name" value="HTH_TETR_2"/>
    <property type="match status" value="1"/>
</dbReference>
<evidence type="ECO:0000256" key="2">
    <source>
        <dbReference type="ARBA" id="ARBA00023125"/>
    </source>
</evidence>
<dbReference type="Proteomes" id="UP000697995">
    <property type="component" value="Unassembled WGS sequence"/>
</dbReference>
<keyword evidence="1" id="KW-0805">Transcription regulation</keyword>
<feature type="DNA-binding region" description="H-T-H motif" evidence="4">
    <location>
        <begin position="44"/>
        <end position="63"/>
    </location>
</feature>
<dbReference type="InterPro" id="IPR009057">
    <property type="entry name" value="Homeodomain-like_sf"/>
</dbReference>
<feature type="region of interest" description="Disordered" evidence="5">
    <location>
        <begin position="215"/>
        <end position="248"/>
    </location>
</feature>
<dbReference type="PRINTS" id="PR00455">
    <property type="entry name" value="HTHTETR"/>
</dbReference>
<sequence>MRAAAAAALTPRKRPVQARAEATLAAILEAGIQVLLSGGYGRFTTTRVADRAGVSVGTLYQYYPNKRALLAALLGAHLDAVVAAVEAACAARHGAALADMVDALLDAFLAAKLRRAEVSLALHAPMAEAEGAALVRAAGIRAAAAIGAMLATCRDAAVPAPAVAAGMLATALAALMQAALDAGPDRLDVAALRRHMRAMACGYLRALAPAEAGLPGGSPAAARGAEHDATRRSGGHGAAAPGTERDSA</sequence>
<evidence type="ECO:0000259" key="6">
    <source>
        <dbReference type="PROSITE" id="PS50977"/>
    </source>
</evidence>
<reference evidence="7 8" key="1">
    <citation type="journal article" date="2020" name="Microorganisms">
        <title>Osmotic Adaptation and Compatible Solute Biosynthesis of Phototrophic Bacteria as Revealed from Genome Analyses.</title>
        <authorList>
            <person name="Imhoff J.F."/>
            <person name="Rahn T."/>
            <person name="Kunzel S."/>
            <person name="Keller A."/>
            <person name="Neulinger S.C."/>
        </authorList>
    </citation>
    <scope>NUCLEOTIDE SEQUENCE [LARGE SCALE GENOMIC DNA]</scope>
    <source>
        <strain evidence="7 8">DSM 15382</strain>
    </source>
</reference>
<proteinExistence type="predicted"/>
<keyword evidence="8" id="KW-1185">Reference proteome</keyword>
<comment type="caution">
    <text evidence="7">The sequence shown here is derived from an EMBL/GenBank/DDBJ whole genome shotgun (WGS) entry which is preliminary data.</text>
</comment>
<evidence type="ECO:0000256" key="5">
    <source>
        <dbReference type="SAM" id="MobiDB-lite"/>
    </source>
</evidence>
<dbReference type="InterPro" id="IPR001647">
    <property type="entry name" value="HTH_TetR"/>
</dbReference>
<dbReference type="SUPFAM" id="SSF46689">
    <property type="entry name" value="Homeodomain-like"/>
    <property type="match status" value="1"/>
</dbReference>
<dbReference type="EMBL" id="NRSG01000559">
    <property type="protein sequence ID" value="MBK1662421.1"/>
    <property type="molecule type" value="Genomic_DNA"/>
</dbReference>
<name>A0ABS1D7K1_9PROT</name>
<dbReference type="RefSeq" id="WP_133221449.1">
    <property type="nucleotide sequence ID" value="NZ_NRSG01000559.1"/>
</dbReference>
<gene>
    <name evidence="7" type="ORF">CKO45_30030</name>
</gene>
<dbReference type="PANTHER" id="PTHR30055">
    <property type="entry name" value="HTH-TYPE TRANSCRIPTIONAL REGULATOR RUTR"/>
    <property type="match status" value="1"/>
</dbReference>
<evidence type="ECO:0000256" key="1">
    <source>
        <dbReference type="ARBA" id="ARBA00023015"/>
    </source>
</evidence>
<protein>
    <recommendedName>
        <fullName evidence="6">HTH tetR-type domain-containing protein</fullName>
    </recommendedName>
</protein>
<feature type="domain" description="HTH tetR-type" evidence="6">
    <location>
        <begin position="21"/>
        <end position="81"/>
    </location>
</feature>
<evidence type="ECO:0000313" key="8">
    <source>
        <dbReference type="Proteomes" id="UP000697995"/>
    </source>
</evidence>
<organism evidence="7 8">
    <name type="scientific">Paracraurococcus ruber</name>
    <dbReference type="NCBI Taxonomy" id="77675"/>
    <lineage>
        <taxon>Bacteria</taxon>
        <taxon>Pseudomonadati</taxon>
        <taxon>Pseudomonadota</taxon>
        <taxon>Alphaproteobacteria</taxon>
        <taxon>Acetobacterales</taxon>
        <taxon>Roseomonadaceae</taxon>
        <taxon>Paracraurococcus</taxon>
    </lineage>
</organism>
<dbReference type="InterPro" id="IPR041669">
    <property type="entry name" value="TetR_C_15"/>
</dbReference>
<keyword evidence="3" id="KW-0804">Transcription</keyword>
<dbReference type="Pfam" id="PF00440">
    <property type="entry name" value="TetR_N"/>
    <property type="match status" value="1"/>
</dbReference>